<evidence type="ECO:0000313" key="1">
    <source>
        <dbReference type="EMBL" id="OJG19614.1"/>
    </source>
</evidence>
<organism evidence="1 2">
    <name type="scientific">Enterococcus canis</name>
    <dbReference type="NCBI Taxonomy" id="214095"/>
    <lineage>
        <taxon>Bacteria</taxon>
        <taxon>Bacillati</taxon>
        <taxon>Bacillota</taxon>
        <taxon>Bacilli</taxon>
        <taxon>Lactobacillales</taxon>
        <taxon>Enterococcaceae</taxon>
        <taxon>Enterococcus</taxon>
    </lineage>
</organism>
<dbReference type="PANTHER" id="PTHR37816:SF3">
    <property type="entry name" value="MODULATES DNA TOPOLOGY"/>
    <property type="match status" value="1"/>
</dbReference>
<dbReference type="Gene3D" id="3.40.50.300">
    <property type="entry name" value="P-loop containing nucleotide triphosphate hydrolases"/>
    <property type="match status" value="1"/>
</dbReference>
<proteinExistence type="predicted"/>
<keyword evidence="2" id="KW-1185">Reference proteome</keyword>
<reference evidence="1 2" key="1">
    <citation type="submission" date="2014-12" db="EMBL/GenBank/DDBJ databases">
        <title>Draft genome sequences of 29 type strains of Enterococci.</title>
        <authorList>
            <person name="Zhong Z."/>
            <person name="Sun Z."/>
            <person name="Liu W."/>
            <person name="Zhang W."/>
            <person name="Zhang H."/>
        </authorList>
    </citation>
    <scope>NUCLEOTIDE SEQUENCE [LARGE SCALE GENOMIC DNA]</scope>
    <source>
        <strain evidence="1 2">DSM 17029</strain>
    </source>
</reference>
<dbReference type="EMBL" id="JXKH01000002">
    <property type="protein sequence ID" value="OJG19614.1"/>
    <property type="molecule type" value="Genomic_DNA"/>
</dbReference>
<dbReference type="Proteomes" id="UP000181884">
    <property type="component" value="Unassembled WGS sequence"/>
</dbReference>
<evidence type="ECO:0000313" key="2">
    <source>
        <dbReference type="Proteomes" id="UP000181884"/>
    </source>
</evidence>
<dbReference type="PANTHER" id="PTHR37816">
    <property type="entry name" value="YALI0E33011P"/>
    <property type="match status" value="1"/>
</dbReference>
<accession>A0A1L8RIS3</accession>
<dbReference type="AlphaFoldDB" id="A0A1L8RIS3"/>
<protein>
    <submittedName>
        <fullName evidence="1">DNA topology modulation protein</fullName>
    </submittedName>
</protein>
<gene>
    <name evidence="1" type="ORF">RU97_GL001185</name>
</gene>
<dbReference type="RefSeq" id="WP_067390528.1">
    <property type="nucleotide sequence ID" value="NZ_JXKH01000002.1"/>
</dbReference>
<dbReference type="InterPro" id="IPR027417">
    <property type="entry name" value="P-loop_NTPase"/>
</dbReference>
<name>A0A1L8RIS3_9ENTE</name>
<dbReference type="SUPFAM" id="SSF52540">
    <property type="entry name" value="P-loop containing nucleoside triphosphate hydrolases"/>
    <property type="match status" value="1"/>
</dbReference>
<dbReference type="InterPro" id="IPR052922">
    <property type="entry name" value="Cytidylate_Kinase-2"/>
</dbReference>
<comment type="caution">
    <text evidence="1">The sequence shown here is derived from an EMBL/GenBank/DDBJ whole genome shotgun (WGS) entry which is preliminary data.</text>
</comment>
<sequence>MKIIVIGQSGAGKSTMTRELQQLLAVPVLHLDRIWHRLEATEAGRAVFLAEQQSFMKNHGEWIIDGNYRGTMGPRMQAADTIIWLQISRPQAVLRVIKRSLATRFLGKKREDMASVFTEKFDREYLAFLKFIWNFPKQSYPGIEELLQRHGTGKQLIILRSPKEQVRFLAKWKDTYQHR</sequence>
<dbReference type="STRING" id="214095.RU97_GL001185"/>